<dbReference type="EMBL" id="JAUSRB010000002">
    <property type="protein sequence ID" value="MDP9868706.1"/>
    <property type="molecule type" value="Genomic_DNA"/>
</dbReference>
<accession>A0ABT9RHF5</accession>
<comment type="caution">
    <text evidence="1">The sequence shown here is derived from an EMBL/GenBank/DDBJ whole genome shotgun (WGS) entry which is preliminary data.</text>
</comment>
<reference evidence="1 2" key="1">
    <citation type="submission" date="2023-07" db="EMBL/GenBank/DDBJ databases">
        <title>Sequencing the genomes of 1000 actinobacteria strains.</title>
        <authorList>
            <person name="Klenk H.-P."/>
        </authorList>
    </citation>
    <scope>NUCLEOTIDE SEQUENCE [LARGE SCALE GENOMIC DNA]</scope>
    <source>
        <strain evidence="1 2">DSM 44109</strain>
    </source>
</reference>
<name>A0ABT9RHF5_9ACTN</name>
<evidence type="ECO:0000313" key="1">
    <source>
        <dbReference type="EMBL" id="MDP9868706.1"/>
    </source>
</evidence>
<organism evidence="1 2">
    <name type="scientific">Streptosporangium brasiliense</name>
    <dbReference type="NCBI Taxonomy" id="47480"/>
    <lineage>
        <taxon>Bacteria</taxon>
        <taxon>Bacillati</taxon>
        <taxon>Actinomycetota</taxon>
        <taxon>Actinomycetes</taxon>
        <taxon>Streptosporangiales</taxon>
        <taxon>Streptosporangiaceae</taxon>
        <taxon>Streptosporangium</taxon>
    </lineage>
</organism>
<sequence length="35" mass="3910">MPLPQIPLDDPHVLALARARQRLAHDRALARPGRS</sequence>
<gene>
    <name evidence="1" type="ORF">J2S55_007972</name>
</gene>
<keyword evidence="2" id="KW-1185">Reference proteome</keyword>
<dbReference type="Proteomes" id="UP001230426">
    <property type="component" value="Unassembled WGS sequence"/>
</dbReference>
<evidence type="ECO:0000313" key="2">
    <source>
        <dbReference type="Proteomes" id="UP001230426"/>
    </source>
</evidence>
<proteinExistence type="predicted"/>
<protein>
    <submittedName>
        <fullName evidence="1">Uncharacterized protein</fullName>
    </submittedName>
</protein>